<gene>
    <name evidence="1" type="ORF">IAC18_05295</name>
</gene>
<evidence type="ECO:0000313" key="1">
    <source>
        <dbReference type="EMBL" id="HIS66961.1"/>
    </source>
</evidence>
<dbReference type="AlphaFoldDB" id="A0A9D1FEQ5"/>
<reference evidence="1" key="2">
    <citation type="journal article" date="2021" name="PeerJ">
        <title>Extensive microbial diversity within the chicken gut microbiome revealed by metagenomics and culture.</title>
        <authorList>
            <person name="Gilroy R."/>
            <person name="Ravi A."/>
            <person name="Getino M."/>
            <person name="Pursley I."/>
            <person name="Horton D.L."/>
            <person name="Alikhan N.F."/>
            <person name="Baker D."/>
            <person name="Gharbi K."/>
            <person name="Hall N."/>
            <person name="Watson M."/>
            <person name="Adriaenssens E.M."/>
            <person name="Foster-Nyarko E."/>
            <person name="Jarju S."/>
            <person name="Secka A."/>
            <person name="Antonio M."/>
            <person name="Oren A."/>
            <person name="Chaudhuri R.R."/>
            <person name="La Ragione R."/>
            <person name="Hildebrand F."/>
            <person name="Pallen M.J."/>
        </authorList>
    </citation>
    <scope>NUCLEOTIDE SEQUENCE</scope>
    <source>
        <strain evidence="1">ChiHjej10B9-9673</strain>
    </source>
</reference>
<name>A0A9D1FEQ5_9FIRM</name>
<protein>
    <submittedName>
        <fullName evidence="1">Uncharacterized protein</fullName>
    </submittedName>
</protein>
<comment type="caution">
    <text evidence="1">The sequence shown here is derived from an EMBL/GenBank/DDBJ whole genome shotgun (WGS) entry which is preliminary data.</text>
</comment>
<reference evidence="1" key="1">
    <citation type="submission" date="2020-10" db="EMBL/GenBank/DDBJ databases">
        <authorList>
            <person name="Gilroy R."/>
        </authorList>
    </citation>
    <scope>NUCLEOTIDE SEQUENCE</scope>
    <source>
        <strain evidence="1">ChiHjej10B9-9673</strain>
    </source>
</reference>
<dbReference type="EMBL" id="DVJK01000148">
    <property type="protein sequence ID" value="HIS66961.1"/>
    <property type="molecule type" value="Genomic_DNA"/>
</dbReference>
<organism evidence="1 2">
    <name type="scientific">Candidatus Scatomorpha merdipullorum</name>
    <dbReference type="NCBI Taxonomy" id="2840927"/>
    <lineage>
        <taxon>Bacteria</taxon>
        <taxon>Bacillati</taxon>
        <taxon>Bacillota</taxon>
        <taxon>Clostridia</taxon>
        <taxon>Eubacteriales</taxon>
        <taxon>Candidatus Scatomorpha</taxon>
    </lineage>
</organism>
<proteinExistence type="predicted"/>
<sequence length="94" mass="10568">MLGTLKEHFYDFFIVYHLTASFPASPIYYGFRGEYYIKSKTFSKKLYHTLREIARGSLSQAIKIFFVLCRAKQPQAKAGGLVPAAALSLGAAVW</sequence>
<evidence type="ECO:0000313" key="2">
    <source>
        <dbReference type="Proteomes" id="UP000824001"/>
    </source>
</evidence>
<accession>A0A9D1FEQ5</accession>
<dbReference type="Proteomes" id="UP000824001">
    <property type="component" value="Unassembled WGS sequence"/>
</dbReference>